<sequence>MGLEEGKTYFDNTEIPKKRFEIDNGKFNITIRYQLDVASEKINDILIPLKAKNK</sequence>
<dbReference type="EMBL" id="BASE01000012">
    <property type="protein sequence ID" value="GAM12365.1"/>
    <property type="molecule type" value="Genomic_DNA"/>
</dbReference>
<gene>
    <name evidence="1" type="ORF">SAMD00020551_0498</name>
</gene>
<proteinExistence type="predicted"/>
<organism evidence="1 2">
    <name type="scientific">Mesobacillus selenatarsenatis (strain DSM 18680 / JCM 14380 / FERM P-15431 / SF-1)</name>
    <dbReference type="NCBI Taxonomy" id="1321606"/>
    <lineage>
        <taxon>Bacteria</taxon>
        <taxon>Bacillati</taxon>
        <taxon>Bacillota</taxon>
        <taxon>Bacilli</taxon>
        <taxon>Bacillales</taxon>
        <taxon>Bacillaceae</taxon>
        <taxon>Mesobacillus</taxon>
    </lineage>
</organism>
<keyword evidence="2" id="KW-1185">Reference proteome</keyword>
<comment type="caution">
    <text evidence="1">The sequence shown here is derived from an EMBL/GenBank/DDBJ whole genome shotgun (WGS) entry which is preliminary data.</text>
</comment>
<dbReference type="AlphaFoldDB" id="A0A0A8WXH3"/>
<protein>
    <submittedName>
        <fullName evidence="1">Uncharacterized protein</fullName>
    </submittedName>
</protein>
<reference evidence="1 2" key="1">
    <citation type="submission" date="2013-06" db="EMBL/GenBank/DDBJ databases">
        <title>Whole genome shotgun sequence of Bacillus selenatarsenatis SF-1.</title>
        <authorList>
            <person name="Kuroda M."/>
            <person name="Sei K."/>
            <person name="Yamashita M."/>
            <person name="Ike M."/>
        </authorList>
    </citation>
    <scope>NUCLEOTIDE SEQUENCE [LARGE SCALE GENOMIC DNA]</scope>
    <source>
        <strain evidence="1 2">SF-1</strain>
    </source>
</reference>
<evidence type="ECO:0000313" key="2">
    <source>
        <dbReference type="Proteomes" id="UP000031014"/>
    </source>
</evidence>
<name>A0A0A8WXH3_MESS1</name>
<dbReference type="STRING" id="1321606.SAMD00020551_0498"/>
<accession>A0A0A8WXH3</accession>
<dbReference type="Proteomes" id="UP000031014">
    <property type="component" value="Unassembled WGS sequence"/>
</dbReference>
<evidence type="ECO:0000313" key="1">
    <source>
        <dbReference type="EMBL" id="GAM12365.1"/>
    </source>
</evidence>